<dbReference type="EMBL" id="JAHQCS010000121">
    <property type="protein sequence ID" value="MBU9713108.1"/>
    <property type="molecule type" value="Genomic_DNA"/>
</dbReference>
<evidence type="ECO:0000313" key="5">
    <source>
        <dbReference type="Proteomes" id="UP000784880"/>
    </source>
</evidence>
<evidence type="ECO:0000256" key="1">
    <source>
        <dbReference type="ARBA" id="ARBA00022723"/>
    </source>
</evidence>
<dbReference type="Proteomes" id="UP000784880">
    <property type="component" value="Unassembled WGS sequence"/>
</dbReference>
<evidence type="ECO:0000313" key="4">
    <source>
        <dbReference type="EMBL" id="MBU9713108.1"/>
    </source>
</evidence>
<accession>A0ABS6JLB2</accession>
<keyword evidence="1" id="KW-0479">Metal-binding</keyword>
<keyword evidence="2" id="KW-0378">Hydrolase</keyword>
<name>A0ABS6JLB2_9BACI</name>
<keyword evidence="5" id="KW-1185">Reference proteome</keyword>
<dbReference type="InterPro" id="IPR051158">
    <property type="entry name" value="Metallophosphoesterase_sf"/>
</dbReference>
<gene>
    <name evidence="4" type="ORF">KS419_15355</name>
</gene>
<protein>
    <submittedName>
        <fullName evidence="4">Metallophosphoesterase</fullName>
    </submittedName>
</protein>
<sequence length="285" mass="32970">MYFLLILSVFITYFIYKANQNTLQIKLNTISPTPFTTTDANTHYIRVLQLSDLHLEHISITPDKLFQKIKNQKFDIIAITGDFLDRPKSIPKLESYLQVIQKLDTTYGIYAVYGNHDYKLRKKHLIKLETTLNKYKVSILRNENKWIPIGNSNGLQLIGIDDHHSKKHEISKAYEGITDSFYRLVLTHDPNIVFQMDDYDFEYMLSGHFHGGQICWPKPYHLMKFGKLVRLNLIKGLIHYKGKIVYISEGLGQTGINIRVGSRPEITVHELQITSSNAPAFEKAI</sequence>
<reference evidence="4 5" key="1">
    <citation type="submission" date="2021-06" db="EMBL/GenBank/DDBJ databases">
        <title>Bacillus sp. RD4P76, an endophyte from a halophyte.</title>
        <authorList>
            <person name="Sun J.-Q."/>
        </authorList>
    </citation>
    <scope>NUCLEOTIDE SEQUENCE [LARGE SCALE GENOMIC DNA]</scope>
    <source>
        <strain evidence="4 5">CGMCC 1.15917</strain>
    </source>
</reference>
<evidence type="ECO:0000259" key="3">
    <source>
        <dbReference type="Pfam" id="PF00149"/>
    </source>
</evidence>
<dbReference type="Pfam" id="PF00149">
    <property type="entry name" value="Metallophos"/>
    <property type="match status" value="1"/>
</dbReference>
<organism evidence="4 5">
    <name type="scientific">Evansella tamaricis</name>
    <dbReference type="NCBI Taxonomy" id="2069301"/>
    <lineage>
        <taxon>Bacteria</taxon>
        <taxon>Bacillati</taxon>
        <taxon>Bacillota</taxon>
        <taxon>Bacilli</taxon>
        <taxon>Bacillales</taxon>
        <taxon>Bacillaceae</taxon>
        <taxon>Evansella</taxon>
    </lineage>
</organism>
<dbReference type="PANTHER" id="PTHR31302">
    <property type="entry name" value="TRANSMEMBRANE PROTEIN WITH METALLOPHOSPHOESTERASE DOMAIN-RELATED"/>
    <property type="match status" value="1"/>
</dbReference>
<dbReference type="InterPro" id="IPR004843">
    <property type="entry name" value="Calcineurin-like_PHP"/>
</dbReference>
<proteinExistence type="predicted"/>
<evidence type="ECO:0000256" key="2">
    <source>
        <dbReference type="ARBA" id="ARBA00022801"/>
    </source>
</evidence>
<feature type="domain" description="Calcineurin-like phosphoesterase" evidence="3">
    <location>
        <begin position="45"/>
        <end position="211"/>
    </location>
</feature>
<dbReference type="PANTHER" id="PTHR31302:SF31">
    <property type="entry name" value="PHOSPHODIESTERASE YAEI"/>
    <property type="match status" value="1"/>
</dbReference>
<comment type="caution">
    <text evidence="4">The sequence shown here is derived from an EMBL/GenBank/DDBJ whole genome shotgun (WGS) entry which is preliminary data.</text>
</comment>